<feature type="compositionally biased region" description="Polar residues" evidence="1">
    <location>
        <begin position="1"/>
        <end position="12"/>
    </location>
</feature>
<feature type="compositionally biased region" description="Acidic residues" evidence="1">
    <location>
        <begin position="369"/>
        <end position="378"/>
    </location>
</feature>
<dbReference type="SUPFAM" id="SSF64268">
    <property type="entry name" value="PX domain"/>
    <property type="match status" value="1"/>
</dbReference>
<protein>
    <recommendedName>
        <fullName evidence="2">PX domain-containing protein</fullName>
    </recommendedName>
</protein>
<comment type="caution">
    <text evidence="3">The sequence shown here is derived from an EMBL/GenBank/DDBJ whole genome shotgun (WGS) entry which is preliminary data.</text>
</comment>
<dbReference type="Proteomes" id="UP000019335">
    <property type="component" value="Unassembled WGS sequence"/>
</dbReference>
<keyword evidence="4" id="KW-1185">Reference proteome</keyword>
<dbReference type="AlphaFoldDB" id="W7TBF5"/>
<feature type="compositionally biased region" description="Polar residues" evidence="1">
    <location>
        <begin position="99"/>
        <end position="109"/>
    </location>
</feature>
<gene>
    <name evidence="3" type="ORF">Naga_100700g1</name>
</gene>
<feature type="region of interest" description="Disordered" evidence="1">
    <location>
        <begin position="98"/>
        <end position="160"/>
    </location>
</feature>
<feature type="compositionally biased region" description="Low complexity" evidence="1">
    <location>
        <begin position="133"/>
        <end position="160"/>
    </location>
</feature>
<reference evidence="3 4" key="1">
    <citation type="journal article" date="2014" name="Mol. Plant">
        <title>Chromosome Scale Genome Assembly and Transcriptome Profiling of Nannochloropsis gaditana in Nitrogen Depletion.</title>
        <authorList>
            <person name="Corteggiani Carpinelli E."/>
            <person name="Telatin A."/>
            <person name="Vitulo N."/>
            <person name="Forcato C."/>
            <person name="D'Angelo M."/>
            <person name="Schiavon R."/>
            <person name="Vezzi A."/>
            <person name="Giacometti G.M."/>
            <person name="Morosinotto T."/>
            <person name="Valle G."/>
        </authorList>
    </citation>
    <scope>NUCLEOTIDE SEQUENCE [LARGE SCALE GENOMIC DNA]</scope>
    <source>
        <strain evidence="3 4">B-31</strain>
    </source>
</reference>
<dbReference type="InterPro" id="IPR036871">
    <property type="entry name" value="PX_dom_sf"/>
</dbReference>
<organism evidence="3 4">
    <name type="scientific">Nannochloropsis gaditana</name>
    <dbReference type="NCBI Taxonomy" id="72520"/>
    <lineage>
        <taxon>Eukaryota</taxon>
        <taxon>Sar</taxon>
        <taxon>Stramenopiles</taxon>
        <taxon>Ochrophyta</taxon>
        <taxon>Eustigmatophyceae</taxon>
        <taxon>Eustigmatales</taxon>
        <taxon>Monodopsidaceae</taxon>
        <taxon>Nannochloropsis</taxon>
    </lineage>
</organism>
<dbReference type="CDD" id="cd06093">
    <property type="entry name" value="PX_domain"/>
    <property type="match status" value="1"/>
</dbReference>
<evidence type="ECO:0000313" key="4">
    <source>
        <dbReference type="Proteomes" id="UP000019335"/>
    </source>
</evidence>
<feature type="region of interest" description="Disordered" evidence="1">
    <location>
        <begin position="1"/>
        <end position="53"/>
    </location>
</feature>
<accession>W7TBF5</accession>
<feature type="compositionally biased region" description="Low complexity" evidence="1">
    <location>
        <begin position="388"/>
        <end position="399"/>
    </location>
</feature>
<dbReference type="GO" id="GO:0035091">
    <property type="term" value="F:phosphatidylinositol binding"/>
    <property type="evidence" value="ECO:0007669"/>
    <property type="project" value="InterPro"/>
</dbReference>
<dbReference type="InterPro" id="IPR001683">
    <property type="entry name" value="PX_dom"/>
</dbReference>
<evidence type="ECO:0000259" key="2">
    <source>
        <dbReference type="PROSITE" id="PS50195"/>
    </source>
</evidence>
<evidence type="ECO:0000256" key="1">
    <source>
        <dbReference type="SAM" id="MobiDB-lite"/>
    </source>
</evidence>
<dbReference type="EMBL" id="AZIL01002753">
    <property type="protein sequence ID" value="EWM20873.1"/>
    <property type="molecule type" value="Genomic_DNA"/>
</dbReference>
<name>W7TBF5_9STRA</name>
<dbReference type="OrthoDB" id="10480235at2759"/>
<dbReference type="Gene3D" id="3.30.1520.10">
    <property type="entry name" value="Phox-like domain"/>
    <property type="match status" value="1"/>
</dbReference>
<sequence>MMNSTLASTRSTVPAWESRTDQASSTTDGSADDHFSTLSPTSHNSEAKGNFFSRVENRRKGGELVPGGKAVAMTCLTSIPERHGPHSDNAAGLRHVFTKQGNNNNSSNETGDRWTGTDSHPGINQSHVHAHVAPPSAAPASKTSASSSTPSAPSSPPSSSAALLAMRLLPSHLHRRRDSPDGANAAFPLSDPHMHEKVRAGTALLHASSPTPEHSLEKSSRTRPVRAILPESGEWMASPLPPFGTEPPPASSPPLLLPRLPPARPPSIPPPLSSLYIVSIRIIGHRISHSTQEEVLFESFPPTLPSRSGRKHVVYVIKVLTVEGRYWLLERRFADFFLLHSLLESQGRIQAAEAEGRPRKLRPAAQAQEGEEGKDDDGSERLMQRHAQQQPSVEEQVVPKGKGGGRAGVFPRRRLLGHFLPWVIEERRRALERCLQRWVGGRTGGGEGGPAGRRALRLFLEVDRYCQKPRKGAGVGGEEGRGRGPARETPLAFLPSMERLPSTFLRPFLSIFGSIACPSTCLAGSPRALAP</sequence>
<feature type="domain" description="PX" evidence="2">
    <location>
        <begin position="293"/>
        <end position="466"/>
    </location>
</feature>
<feature type="compositionally biased region" description="Polar residues" evidence="1">
    <location>
        <begin position="116"/>
        <end position="127"/>
    </location>
</feature>
<proteinExistence type="predicted"/>
<dbReference type="PROSITE" id="PS50195">
    <property type="entry name" value="PX"/>
    <property type="match status" value="1"/>
</dbReference>
<evidence type="ECO:0000313" key="3">
    <source>
        <dbReference type="EMBL" id="EWM20873.1"/>
    </source>
</evidence>
<feature type="region of interest" description="Disordered" evidence="1">
    <location>
        <begin position="352"/>
        <end position="404"/>
    </location>
</feature>